<protein>
    <submittedName>
        <fullName evidence="8">MFS transporter</fullName>
    </submittedName>
</protein>
<dbReference type="RefSeq" id="WP_357407827.1">
    <property type="nucleotide sequence ID" value="NZ_JBEYCD010000010.1"/>
</dbReference>
<feature type="transmembrane region" description="Helical" evidence="6">
    <location>
        <begin position="12"/>
        <end position="37"/>
    </location>
</feature>
<dbReference type="Proteomes" id="UP001611415">
    <property type="component" value="Unassembled WGS sequence"/>
</dbReference>
<dbReference type="InterPro" id="IPR020846">
    <property type="entry name" value="MFS_dom"/>
</dbReference>
<feature type="transmembrane region" description="Helical" evidence="6">
    <location>
        <begin position="255"/>
        <end position="279"/>
    </location>
</feature>
<evidence type="ECO:0000256" key="1">
    <source>
        <dbReference type="ARBA" id="ARBA00004651"/>
    </source>
</evidence>
<feature type="compositionally biased region" description="Pro residues" evidence="5">
    <location>
        <begin position="401"/>
        <end position="411"/>
    </location>
</feature>
<feature type="transmembrane region" description="Helical" evidence="6">
    <location>
        <begin position="169"/>
        <end position="188"/>
    </location>
</feature>
<evidence type="ECO:0000313" key="8">
    <source>
        <dbReference type="EMBL" id="MFI2478117.1"/>
    </source>
</evidence>
<dbReference type="InterPro" id="IPR051788">
    <property type="entry name" value="MFS_Transporter"/>
</dbReference>
<name>A0ABW7XAF1_9NOCA</name>
<comment type="caution">
    <text evidence="8">The sequence shown here is derived from an EMBL/GenBank/DDBJ whole genome shotgun (WGS) entry which is preliminary data.</text>
</comment>
<dbReference type="PROSITE" id="PS50850">
    <property type="entry name" value="MFS"/>
    <property type="match status" value="1"/>
</dbReference>
<keyword evidence="4 6" id="KW-0472">Membrane</keyword>
<reference evidence="8 9" key="1">
    <citation type="submission" date="2024-10" db="EMBL/GenBank/DDBJ databases">
        <title>The Natural Products Discovery Center: Release of the First 8490 Sequenced Strains for Exploring Actinobacteria Biosynthetic Diversity.</title>
        <authorList>
            <person name="Kalkreuter E."/>
            <person name="Kautsar S.A."/>
            <person name="Yang D."/>
            <person name="Bader C.D."/>
            <person name="Teijaro C.N."/>
            <person name="Fluegel L."/>
            <person name="Davis C.M."/>
            <person name="Simpson J.R."/>
            <person name="Lauterbach L."/>
            <person name="Steele A.D."/>
            <person name="Gui C."/>
            <person name="Meng S."/>
            <person name="Li G."/>
            <person name="Viehrig K."/>
            <person name="Ye F."/>
            <person name="Su P."/>
            <person name="Kiefer A.F."/>
            <person name="Nichols A."/>
            <person name="Cepeda A.J."/>
            <person name="Yan W."/>
            <person name="Fan B."/>
            <person name="Jiang Y."/>
            <person name="Adhikari A."/>
            <person name="Zheng C.-J."/>
            <person name="Schuster L."/>
            <person name="Cowan T.M."/>
            <person name="Smanski M.J."/>
            <person name="Chevrette M.G."/>
            <person name="De Carvalho L.P.S."/>
            <person name="Shen B."/>
        </authorList>
    </citation>
    <scope>NUCLEOTIDE SEQUENCE [LARGE SCALE GENOMIC DNA]</scope>
    <source>
        <strain evidence="8 9">NPDC019275</strain>
    </source>
</reference>
<evidence type="ECO:0000256" key="3">
    <source>
        <dbReference type="ARBA" id="ARBA00022989"/>
    </source>
</evidence>
<dbReference type="PANTHER" id="PTHR23514:SF13">
    <property type="entry name" value="INNER MEMBRANE PROTEIN YBJJ"/>
    <property type="match status" value="1"/>
</dbReference>
<dbReference type="InterPro" id="IPR011701">
    <property type="entry name" value="MFS"/>
</dbReference>
<feature type="domain" description="Major facilitator superfamily (MFS) profile" evidence="7">
    <location>
        <begin position="10"/>
        <end position="395"/>
    </location>
</feature>
<dbReference type="Pfam" id="PF07690">
    <property type="entry name" value="MFS_1"/>
    <property type="match status" value="2"/>
</dbReference>
<comment type="subcellular location">
    <subcellularLocation>
        <location evidence="1">Cell membrane</location>
        <topology evidence="1">Multi-pass membrane protein</topology>
    </subcellularLocation>
</comment>
<feature type="transmembrane region" description="Helical" evidence="6">
    <location>
        <begin position="352"/>
        <end position="370"/>
    </location>
</feature>
<dbReference type="CDD" id="cd17393">
    <property type="entry name" value="MFS_MosC_like"/>
    <property type="match status" value="1"/>
</dbReference>
<dbReference type="InterPro" id="IPR036259">
    <property type="entry name" value="MFS_trans_sf"/>
</dbReference>
<feature type="transmembrane region" description="Helical" evidence="6">
    <location>
        <begin position="142"/>
        <end position="163"/>
    </location>
</feature>
<evidence type="ECO:0000313" key="9">
    <source>
        <dbReference type="Proteomes" id="UP001611415"/>
    </source>
</evidence>
<feature type="transmembrane region" description="Helical" evidence="6">
    <location>
        <begin position="79"/>
        <end position="97"/>
    </location>
</feature>
<proteinExistence type="predicted"/>
<keyword evidence="9" id="KW-1185">Reference proteome</keyword>
<feature type="region of interest" description="Disordered" evidence="5">
    <location>
        <begin position="401"/>
        <end position="420"/>
    </location>
</feature>
<evidence type="ECO:0000259" key="7">
    <source>
        <dbReference type="PROSITE" id="PS50850"/>
    </source>
</evidence>
<feature type="transmembrane region" description="Helical" evidence="6">
    <location>
        <begin position="49"/>
        <end position="67"/>
    </location>
</feature>
<dbReference type="SUPFAM" id="SSF103473">
    <property type="entry name" value="MFS general substrate transporter"/>
    <property type="match status" value="1"/>
</dbReference>
<feature type="transmembrane region" description="Helical" evidence="6">
    <location>
        <begin position="376"/>
        <end position="398"/>
    </location>
</feature>
<dbReference type="PANTHER" id="PTHR23514">
    <property type="entry name" value="BYPASS OF STOP CODON PROTEIN 6"/>
    <property type="match status" value="1"/>
</dbReference>
<feature type="transmembrane region" description="Helical" evidence="6">
    <location>
        <begin position="318"/>
        <end position="340"/>
    </location>
</feature>
<evidence type="ECO:0000256" key="5">
    <source>
        <dbReference type="SAM" id="MobiDB-lite"/>
    </source>
</evidence>
<feature type="compositionally biased region" description="Pro residues" evidence="5">
    <location>
        <begin position="191"/>
        <end position="200"/>
    </location>
</feature>
<evidence type="ECO:0000256" key="2">
    <source>
        <dbReference type="ARBA" id="ARBA00022692"/>
    </source>
</evidence>
<sequence length="420" mass="42459">MSATTVDGRTRLARGAVFTVFGLNGFLLAMWVVHIPVITDRTGVSHSTLGMFILLMAGAGIVGMRIAGPLADRFGSSRLVGAAAFIASVAVLGPGFATGPVSLGAALACFGFGNGALDVSMNAQAVQVERAYGRPIMSAFHALFSGGGLLGSLLGAAALRAGWDVRVTLVLASVACLALLAASVPRLLPGPAAPHPPEPPGSEVIGPAHTEDAADVPEPGHGRKVLALAALAFAVLLAEGVASDWSTLHMREHLGVAQATAALAFGAFSVTMTAGRFAADRVSGAFGRVAVVRYGTLLAALGLGIIMLSPFTPLTLTGWALCGLGLSGSVPQIFTAAGNLGTRTAATDMSRVFGLGYLGLLAGPAIIGWLTELIPLTTAMVVPLIAVLLCAWHAGVVAPAEDPPPQHPPAEPVRDTVGPS</sequence>
<keyword evidence="3 6" id="KW-1133">Transmembrane helix</keyword>
<dbReference type="Gene3D" id="1.20.1250.20">
    <property type="entry name" value="MFS general substrate transporter like domains"/>
    <property type="match status" value="2"/>
</dbReference>
<feature type="region of interest" description="Disordered" evidence="5">
    <location>
        <begin position="191"/>
        <end position="216"/>
    </location>
</feature>
<evidence type="ECO:0000256" key="4">
    <source>
        <dbReference type="ARBA" id="ARBA00023136"/>
    </source>
</evidence>
<keyword evidence="2 6" id="KW-0812">Transmembrane</keyword>
<gene>
    <name evidence="8" type="ORF">ACH49W_32555</name>
</gene>
<organism evidence="8 9">
    <name type="scientific">Nocardia xishanensis</name>
    <dbReference type="NCBI Taxonomy" id="238964"/>
    <lineage>
        <taxon>Bacteria</taxon>
        <taxon>Bacillati</taxon>
        <taxon>Actinomycetota</taxon>
        <taxon>Actinomycetes</taxon>
        <taxon>Mycobacteriales</taxon>
        <taxon>Nocardiaceae</taxon>
        <taxon>Nocardia</taxon>
    </lineage>
</organism>
<feature type="transmembrane region" description="Helical" evidence="6">
    <location>
        <begin position="291"/>
        <end position="312"/>
    </location>
</feature>
<accession>A0ABW7XAF1</accession>
<dbReference type="EMBL" id="JBIRYO010000034">
    <property type="protein sequence ID" value="MFI2478117.1"/>
    <property type="molecule type" value="Genomic_DNA"/>
</dbReference>
<evidence type="ECO:0000256" key="6">
    <source>
        <dbReference type="SAM" id="Phobius"/>
    </source>
</evidence>